<sequence>MNWRHHFDRLEGAYASSTIKSYIRDFEAFAGWCRRKRLRALPASAQTVARFIDAQSQELKISSIKRKMCAIRKVHRLAGFNDIDEHETIALALRRAKRARPGRPRQALGVTFERRNALMGKCSDDLVGLRDKVMVAVGFDTLCRRAELVGLRVEDFQMSDAGTLTVLVRRAKNDQDGLGRIAHLSAETTRLVQHWLEMTGLERGPLLRPIYKGKIGARYLHPAAVGRVLKRLSSMAYDPEIAKKVSGHSLRVGSAQTLAKRGVGLLAIMSVGGWRSSNTVARYVENVEVNPWQ</sequence>
<proteinExistence type="predicted"/>
<evidence type="ECO:0000259" key="6">
    <source>
        <dbReference type="PROSITE" id="PS51900"/>
    </source>
</evidence>
<dbReference type="Proteomes" id="UP001163882">
    <property type="component" value="Chromosome"/>
</dbReference>
<feature type="domain" description="Tyr recombinase" evidence="5">
    <location>
        <begin position="105"/>
        <end position="293"/>
    </location>
</feature>
<dbReference type="Gene3D" id="1.10.150.130">
    <property type="match status" value="1"/>
</dbReference>
<evidence type="ECO:0000259" key="5">
    <source>
        <dbReference type="PROSITE" id="PS51898"/>
    </source>
</evidence>
<dbReference type="PROSITE" id="PS51898">
    <property type="entry name" value="TYR_RECOMBINASE"/>
    <property type="match status" value="1"/>
</dbReference>
<dbReference type="SUPFAM" id="SSF47823">
    <property type="entry name" value="lambda integrase-like, N-terminal domain"/>
    <property type="match status" value="1"/>
</dbReference>
<feature type="domain" description="Core-binding (CB)" evidence="6">
    <location>
        <begin position="1"/>
        <end position="79"/>
    </location>
</feature>
<dbReference type="Pfam" id="PF00589">
    <property type="entry name" value="Phage_integrase"/>
    <property type="match status" value="1"/>
</dbReference>
<keyword evidence="8" id="KW-1185">Reference proteome</keyword>
<dbReference type="InterPro" id="IPR002104">
    <property type="entry name" value="Integrase_catalytic"/>
</dbReference>
<evidence type="ECO:0000256" key="2">
    <source>
        <dbReference type="ARBA" id="ARBA00023125"/>
    </source>
</evidence>
<evidence type="ECO:0000313" key="7">
    <source>
        <dbReference type="EMBL" id="UYQ72575.1"/>
    </source>
</evidence>
<dbReference type="InterPro" id="IPR011010">
    <property type="entry name" value="DNA_brk_join_enz"/>
</dbReference>
<dbReference type="InterPro" id="IPR044068">
    <property type="entry name" value="CB"/>
</dbReference>
<keyword evidence="1" id="KW-0229">DNA integration</keyword>
<dbReference type="EMBL" id="CP107716">
    <property type="protein sequence ID" value="UYQ72575.1"/>
    <property type="molecule type" value="Genomic_DNA"/>
</dbReference>
<dbReference type="Pfam" id="PF02899">
    <property type="entry name" value="Phage_int_SAM_1"/>
    <property type="match status" value="1"/>
</dbReference>
<name>A0ABY6ISA2_9HYPH</name>
<accession>A0ABY6ISA2</accession>
<dbReference type="SUPFAM" id="SSF56349">
    <property type="entry name" value="DNA breaking-rejoining enzymes"/>
    <property type="match status" value="1"/>
</dbReference>
<keyword evidence="3" id="KW-0233">DNA recombination</keyword>
<dbReference type="InterPro" id="IPR052925">
    <property type="entry name" value="Phage_Integrase-like_Recomb"/>
</dbReference>
<dbReference type="Gene3D" id="1.10.443.10">
    <property type="entry name" value="Intergrase catalytic core"/>
    <property type="match status" value="1"/>
</dbReference>
<dbReference type="RefSeq" id="WP_264226201.1">
    <property type="nucleotide sequence ID" value="NZ_CP107716.1"/>
</dbReference>
<evidence type="ECO:0000313" key="8">
    <source>
        <dbReference type="Proteomes" id="UP001163882"/>
    </source>
</evidence>
<evidence type="ECO:0000256" key="1">
    <source>
        <dbReference type="ARBA" id="ARBA00022908"/>
    </source>
</evidence>
<evidence type="ECO:0000256" key="4">
    <source>
        <dbReference type="PROSITE-ProRule" id="PRU01248"/>
    </source>
</evidence>
<dbReference type="InterPro" id="IPR013762">
    <property type="entry name" value="Integrase-like_cat_sf"/>
</dbReference>
<reference evidence="7" key="1">
    <citation type="submission" date="2022-10" db="EMBL/GenBank/DDBJ databases">
        <title>YIM 151497 complete genome.</title>
        <authorList>
            <person name="Chen X."/>
        </authorList>
    </citation>
    <scope>NUCLEOTIDE SEQUENCE</scope>
    <source>
        <strain evidence="7">YIM 151497</strain>
    </source>
</reference>
<keyword evidence="2 4" id="KW-0238">DNA-binding</keyword>
<dbReference type="PROSITE" id="PS51900">
    <property type="entry name" value="CB"/>
    <property type="match status" value="1"/>
</dbReference>
<dbReference type="InterPro" id="IPR010998">
    <property type="entry name" value="Integrase_recombinase_N"/>
</dbReference>
<dbReference type="InterPro" id="IPR004107">
    <property type="entry name" value="Integrase_SAM-like_N"/>
</dbReference>
<dbReference type="PANTHER" id="PTHR34605">
    <property type="entry name" value="PHAGE_INTEGRASE DOMAIN-CONTAINING PROTEIN"/>
    <property type="match status" value="1"/>
</dbReference>
<evidence type="ECO:0000256" key="3">
    <source>
        <dbReference type="ARBA" id="ARBA00023172"/>
    </source>
</evidence>
<dbReference type="PANTHER" id="PTHR34605:SF4">
    <property type="entry name" value="DNA ADENINE METHYLTRANSFERASE"/>
    <property type="match status" value="1"/>
</dbReference>
<protein>
    <submittedName>
        <fullName evidence="7">Site-specific integrase</fullName>
    </submittedName>
</protein>
<gene>
    <name evidence="7" type="ORF">OF122_01945</name>
</gene>
<organism evidence="7 8">
    <name type="scientific">Pelagibacterium flavum</name>
    <dbReference type="NCBI Taxonomy" id="2984530"/>
    <lineage>
        <taxon>Bacteria</taxon>
        <taxon>Pseudomonadati</taxon>
        <taxon>Pseudomonadota</taxon>
        <taxon>Alphaproteobacteria</taxon>
        <taxon>Hyphomicrobiales</taxon>
        <taxon>Devosiaceae</taxon>
        <taxon>Pelagibacterium</taxon>
    </lineage>
</organism>